<dbReference type="Pfam" id="PF08974">
    <property type="entry name" value="DUF1877"/>
    <property type="match status" value="1"/>
</dbReference>
<accession>A0ABN1U5N3</accession>
<dbReference type="EMBL" id="BAAALD010000125">
    <property type="protein sequence ID" value="GAA1121508.1"/>
    <property type="molecule type" value="Genomic_DNA"/>
</dbReference>
<name>A0ABN1U5N3_9ACTN</name>
<dbReference type="InterPro" id="IPR035944">
    <property type="entry name" value="YfbM-like_sf"/>
</dbReference>
<reference evidence="2 3" key="1">
    <citation type="journal article" date="2019" name="Int. J. Syst. Evol. Microbiol.">
        <title>The Global Catalogue of Microorganisms (GCM) 10K type strain sequencing project: providing services to taxonomists for standard genome sequencing and annotation.</title>
        <authorList>
            <consortium name="The Broad Institute Genomics Platform"/>
            <consortium name="The Broad Institute Genome Sequencing Center for Infectious Disease"/>
            <person name="Wu L."/>
            <person name="Ma J."/>
        </authorList>
    </citation>
    <scope>NUCLEOTIDE SEQUENCE [LARGE SCALE GENOMIC DNA]</scope>
    <source>
        <strain evidence="2 3">JCM 13002</strain>
    </source>
</reference>
<gene>
    <name evidence="2" type="ORF">GCM10009663_71390</name>
</gene>
<evidence type="ECO:0000313" key="2">
    <source>
        <dbReference type="EMBL" id="GAA1121508.1"/>
    </source>
</evidence>
<comment type="caution">
    <text evidence="2">The sequence shown here is derived from an EMBL/GenBank/DDBJ whole genome shotgun (WGS) entry which is preliminary data.</text>
</comment>
<dbReference type="SUPFAM" id="SSF111069">
    <property type="entry name" value="Hypothetical protein yfbM"/>
    <property type="match status" value="1"/>
</dbReference>
<evidence type="ECO:0000256" key="1">
    <source>
        <dbReference type="SAM" id="MobiDB-lite"/>
    </source>
</evidence>
<sequence length="215" mass="23533">MSIVGRYTRLTPAQSDRAMREPGWARELAEELAEAESERQLSVADRRCHEVGTAWHALAFLLDRRGLPVDLLHGEAEVPDTAAPGYGPPRLLVPERVRLAADSLAELPPHVLTEGVTADDLAQAHVYPAGLWQRGDALEVVAGHYLELAAFVRTAARYRHALLVRLGRPPCPESTPPARGFGRRTGQQARQPPHGRSPERRFDASSDLAAIQVGI</sequence>
<protein>
    <submittedName>
        <fullName evidence="2">Uncharacterized protein</fullName>
    </submittedName>
</protein>
<dbReference type="InterPro" id="IPR015068">
    <property type="entry name" value="DUF1877"/>
</dbReference>
<feature type="region of interest" description="Disordered" evidence="1">
    <location>
        <begin position="168"/>
        <end position="205"/>
    </location>
</feature>
<dbReference type="Proteomes" id="UP001499987">
    <property type="component" value="Unassembled WGS sequence"/>
</dbReference>
<dbReference type="RefSeq" id="WP_344627903.1">
    <property type="nucleotide sequence ID" value="NZ_BAAALD010000125.1"/>
</dbReference>
<keyword evidence="3" id="KW-1185">Reference proteome</keyword>
<evidence type="ECO:0000313" key="3">
    <source>
        <dbReference type="Proteomes" id="UP001499987"/>
    </source>
</evidence>
<dbReference type="Gene3D" id="3.40.1760.10">
    <property type="entry name" value="YfbM-like super family"/>
    <property type="match status" value="1"/>
</dbReference>
<organism evidence="2 3">
    <name type="scientific">Kitasatospora arboriphila</name>
    <dbReference type="NCBI Taxonomy" id="258052"/>
    <lineage>
        <taxon>Bacteria</taxon>
        <taxon>Bacillati</taxon>
        <taxon>Actinomycetota</taxon>
        <taxon>Actinomycetes</taxon>
        <taxon>Kitasatosporales</taxon>
        <taxon>Streptomycetaceae</taxon>
        <taxon>Kitasatospora</taxon>
    </lineage>
</organism>
<proteinExistence type="predicted"/>